<feature type="compositionally biased region" description="Polar residues" evidence="2">
    <location>
        <begin position="609"/>
        <end position="626"/>
    </location>
</feature>
<protein>
    <recommendedName>
        <fullName evidence="3">ENTH domain-containing protein</fullName>
    </recommendedName>
</protein>
<dbReference type="GO" id="GO:0005546">
    <property type="term" value="F:phosphatidylinositol-4,5-bisphosphate binding"/>
    <property type="evidence" value="ECO:0007669"/>
    <property type="project" value="TreeGrafter"/>
</dbReference>
<dbReference type="AlphaFoldDB" id="A0AAV6UMJ0"/>
<dbReference type="Gene3D" id="1.20.58.150">
    <property type="entry name" value="ANTH domain"/>
    <property type="match status" value="1"/>
</dbReference>
<feature type="compositionally biased region" description="Low complexity" evidence="2">
    <location>
        <begin position="549"/>
        <end position="561"/>
    </location>
</feature>
<dbReference type="GO" id="GO:0072583">
    <property type="term" value="P:clathrin-dependent endocytosis"/>
    <property type="evidence" value="ECO:0007669"/>
    <property type="project" value="InterPro"/>
</dbReference>
<dbReference type="CDD" id="cd16985">
    <property type="entry name" value="ANTH_N_AP180"/>
    <property type="match status" value="1"/>
</dbReference>
<keyword evidence="5" id="KW-1185">Reference proteome</keyword>
<evidence type="ECO:0000256" key="2">
    <source>
        <dbReference type="SAM" id="MobiDB-lite"/>
    </source>
</evidence>
<dbReference type="GO" id="GO:0032050">
    <property type="term" value="F:clathrin heavy chain binding"/>
    <property type="evidence" value="ECO:0007669"/>
    <property type="project" value="TreeGrafter"/>
</dbReference>
<evidence type="ECO:0000259" key="3">
    <source>
        <dbReference type="PROSITE" id="PS50942"/>
    </source>
</evidence>
<accession>A0AAV6UMJ0</accession>
<gene>
    <name evidence="4" type="ORF">JTE90_019356</name>
</gene>
<evidence type="ECO:0000313" key="5">
    <source>
        <dbReference type="Proteomes" id="UP000827092"/>
    </source>
</evidence>
<dbReference type="InterPro" id="IPR045192">
    <property type="entry name" value="AP180-like"/>
</dbReference>
<dbReference type="PANTHER" id="PTHR22951:SF5">
    <property type="entry name" value="PHOSPHATIDYLINOSITOL-BINDING CLATHRIN ASSEMBLY PROTEIN LAP"/>
    <property type="match status" value="1"/>
</dbReference>
<feature type="region of interest" description="Disordered" evidence="2">
    <location>
        <begin position="422"/>
        <end position="457"/>
    </location>
</feature>
<proteinExistence type="inferred from homology"/>
<dbReference type="GO" id="GO:0030136">
    <property type="term" value="C:clathrin-coated vesicle"/>
    <property type="evidence" value="ECO:0007669"/>
    <property type="project" value="InterPro"/>
</dbReference>
<evidence type="ECO:0000256" key="1">
    <source>
        <dbReference type="ARBA" id="ARBA00008011"/>
    </source>
</evidence>
<dbReference type="GO" id="GO:0005905">
    <property type="term" value="C:clathrin-coated pit"/>
    <property type="evidence" value="ECO:0007669"/>
    <property type="project" value="TreeGrafter"/>
</dbReference>
<dbReference type="GO" id="GO:0098894">
    <property type="term" value="C:extrinsic component of presynaptic endocytic zone membrane"/>
    <property type="evidence" value="ECO:0007669"/>
    <property type="project" value="TreeGrafter"/>
</dbReference>
<feature type="region of interest" description="Disordered" evidence="2">
    <location>
        <begin position="592"/>
        <end position="626"/>
    </location>
</feature>
<dbReference type="GO" id="GO:0048268">
    <property type="term" value="P:clathrin coat assembly"/>
    <property type="evidence" value="ECO:0007669"/>
    <property type="project" value="InterPro"/>
</dbReference>
<sequence length="712" mass="78066">MNLEKPHLPYRIMLRHMTQKSLNFNPVINAASSVAEQLKDYWDSSTAYKHCTNMAGQTLHDRLVAAKHTIYGQNVEKAVCKATTEEIIGPKKKHLDYLIHCTNEPNVSVPELCNFLIQRTQQQSWVMVYKSLITAHHLMCYGNERFIQCMATSSCSFHLSNFVDRAASQGYDMSTFVRRYAKYLNVKASTYRIMGADFCKMKRGKEEGVLRNMNTESLLKTLPVLHEQLDALIDFDCNPDDLTNGVMNSCFVLLYRDLIQLFAAYNDGIINLFEKYFNMNKKHCKEALDIYKKFIVAMDKVSDFLKVAESVGIDKGSIPDLTKAPCSLLEEMENHLTFLEGKKAQTTSKVTSIQSAVSALNSTSSAFTNSISSAHEINGLTVDESMRRAVEEEAAIMNQLKLHEEVASLPLDWDDNKREQRLKELGGPKPSSTDASRKAPSPLPPPSSASSTVSLSPPVKVKEVVAETTLSKPPATSNAADLMSLNSAGVGPGSFVGAPVTFQQGPFGMEGVMQQGMMPPEFGGDVSFNAFPNTQSDAPFDPFGQVLQPKSTTSPTSTPVPEESDSKSSPTSAKLITSDLDSSLQTLVQNLDINGPKKPAKPGGHQWGSPKTSSRTGGANWNPGAQPQVANFAVQQNMAPMGVGVAPGMVQMVNVPVYGYQQTIIPAGMVPQQQYRMQAVWNAGGAAFALVLWPNRGALPRMTPLEYSEGRH</sequence>
<dbReference type="PROSITE" id="PS50942">
    <property type="entry name" value="ENTH"/>
    <property type="match status" value="1"/>
</dbReference>
<dbReference type="GO" id="GO:0005545">
    <property type="term" value="F:1-phosphatidylinositol binding"/>
    <property type="evidence" value="ECO:0007669"/>
    <property type="project" value="InterPro"/>
</dbReference>
<dbReference type="PANTHER" id="PTHR22951">
    <property type="entry name" value="CLATHRIN ASSEMBLY PROTEIN"/>
    <property type="match status" value="1"/>
</dbReference>
<dbReference type="Gene3D" id="1.25.40.90">
    <property type="match status" value="1"/>
</dbReference>
<dbReference type="FunFam" id="1.25.40.90:FF:000017">
    <property type="entry name" value="Phosphatidylinositol-binding clathrin assembly protein LAP"/>
    <property type="match status" value="1"/>
</dbReference>
<feature type="domain" description="ENTH" evidence="3">
    <location>
        <begin position="67"/>
        <end position="198"/>
    </location>
</feature>
<dbReference type="InterPro" id="IPR008942">
    <property type="entry name" value="ENTH_VHS"/>
</dbReference>
<dbReference type="GO" id="GO:0016185">
    <property type="term" value="P:synaptic vesicle budding from presynaptic endocytic zone membrane"/>
    <property type="evidence" value="ECO:0007669"/>
    <property type="project" value="TreeGrafter"/>
</dbReference>
<dbReference type="InterPro" id="IPR013809">
    <property type="entry name" value="ENTH"/>
</dbReference>
<dbReference type="SUPFAM" id="SSF48464">
    <property type="entry name" value="ENTH/VHS domain"/>
    <property type="match status" value="1"/>
</dbReference>
<dbReference type="InterPro" id="IPR014712">
    <property type="entry name" value="ANTH_dom_sf"/>
</dbReference>
<dbReference type="Pfam" id="PF07651">
    <property type="entry name" value="ANTH"/>
    <property type="match status" value="1"/>
</dbReference>
<dbReference type="GO" id="GO:0008021">
    <property type="term" value="C:synaptic vesicle"/>
    <property type="evidence" value="ECO:0007669"/>
    <property type="project" value="TreeGrafter"/>
</dbReference>
<dbReference type="Proteomes" id="UP000827092">
    <property type="component" value="Unassembled WGS sequence"/>
</dbReference>
<dbReference type="GO" id="GO:0000149">
    <property type="term" value="F:SNARE binding"/>
    <property type="evidence" value="ECO:0007669"/>
    <property type="project" value="TreeGrafter"/>
</dbReference>
<dbReference type="InterPro" id="IPR011417">
    <property type="entry name" value="ANTH_dom"/>
</dbReference>
<comment type="similarity">
    <text evidence="1">Belongs to the PICALM/SNAP91 family.</text>
</comment>
<evidence type="ECO:0000313" key="4">
    <source>
        <dbReference type="EMBL" id="KAG8184760.1"/>
    </source>
</evidence>
<feature type="region of interest" description="Disordered" evidence="2">
    <location>
        <begin position="524"/>
        <end position="573"/>
    </location>
</feature>
<reference evidence="4 5" key="1">
    <citation type="journal article" date="2022" name="Nat. Ecol. Evol.">
        <title>A masculinizing supergene underlies an exaggerated male reproductive morph in a spider.</title>
        <authorList>
            <person name="Hendrickx F."/>
            <person name="De Corte Z."/>
            <person name="Sonet G."/>
            <person name="Van Belleghem S.M."/>
            <person name="Kostlbacher S."/>
            <person name="Vangestel C."/>
        </authorList>
    </citation>
    <scope>NUCLEOTIDE SEQUENCE [LARGE SCALE GENOMIC DNA]</scope>
    <source>
        <strain evidence="4">W744_W776</strain>
    </source>
</reference>
<dbReference type="SUPFAM" id="SSF89009">
    <property type="entry name" value="GAT-like domain"/>
    <property type="match status" value="1"/>
</dbReference>
<comment type="caution">
    <text evidence="4">The sequence shown here is derived from an EMBL/GenBank/DDBJ whole genome shotgun (WGS) entry which is preliminary data.</text>
</comment>
<dbReference type="SMART" id="SM00273">
    <property type="entry name" value="ENTH"/>
    <property type="match status" value="1"/>
</dbReference>
<feature type="compositionally biased region" description="Low complexity" evidence="2">
    <location>
        <begin position="448"/>
        <end position="457"/>
    </location>
</feature>
<dbReference type="EMBL" id="JAFNEN010000363">
    <property type="protein sequence ID" value="KAG8184760.1"/>
    <property type="molecule type" value="Genomic_DNA"/>
</dbReference>
<organism evidence="4 5">
    <name type="scientific">Oedothorax gibbosus</name>
    <dbReference type="NCBI Taxonomy" id="931172"/>
    <lineage>
        <taxon>Eukaryota</taxon>
        <taxon>Metazoa</taxon>
        <taxon>Ecdysozoa</taxon>
        <taxon>Arthropoda</taxon>
        <taxon>Chelicerata</taxon>
        <taxon>Arachnida</taxon>
        <taxon>Araneae</taxon>
        <taxon>Araneomorphae</taxon>
        <taxon>Entelegynae</taxon>
        <taxon>Araneoidea</taxon>
        <taxon>Linyphiidae</taxon>
        <taxon>Erigoninae</taxon>
        <taxon>Oedothorax</taxon>
    </lineage>
</organism>
<name>A0AAV6UMJ0_9ARAC</name>